<keyword evidence="4" id="KW-1133">Transmembrane helix</keyword>
<keyword evidence="5" id="KW-0472">Membrane</keyword>
<sequence>MTPSLKSTWTHQAWMVSGCSTVLISLARSALWAVDSQTWAGPLKLRGYVLSDLASGIYHWGIDNYGSAETPVFGSQIDAFQGHHKWPWTITRRQFANNLHALARAVTFTVTPNRLLCNDPAILCFVGVFPAALCSASSSFLGSRHENGAFNRLALQDAGILVSRSQHAALHQPRLTTTITALIIPWILWAVARRCVEGSTPFWRSSVACGVYVVSLGFALSESTKASPKSHGANSNRRDNCCPHPGSGDRNRDWKPHKLGICHALAASSAVSKVPSHSLTFCKESLISATLARAVTFTRRQFANNLHALARALTFTVLPIDLLCNDPVILCFVGVFPAALCSASSIPGLTARK</sequence>
<dbReference type="PANTHER" id="PTHR48140">
    <property type="entry name" value="FATTY ACID DESATURASE 4, CHLOROPLASTIC-RELATED"/>
    <property type="match status" value="1"/>
</dbReference>
<accession>A0ABS8SYL1</accession>
<feature type="region of interest" description="Disordered" evidence="6">
    <location>
        <begin position="224"/>
        <end position="249"/>
    </location>
</feature>
<evidence type="ECO:0000256" key="6">
    <source>
        <dbReference type="SAM" id="MobiDB-lite"/>
    </source>
</evidence>
<evidence type="ECO:0000256" key="2">
    <source>
        <dbReference type="ARBA" id="ARBA00007620"/>
    </source>
</evidence>
<gene>
    <name evidence="8" type="ORF">HAX54_051704</name>
</gene>
<proteinExistence type="inferred from homology"/>
<feature type="domain" description="Lipid desaturase" evidence="7">
    <location>
        <begin position="48"/>
        <end position="173"/>
    </location>
</feature>
<evidence type="ECO:0000256" key="4">
    <source>
        <dbReference type="ARBA" id="ARBA00022989"/>
    </source>
</evidence>
<dbReference type="InterPro" id="IPR019547">
    <property type="entry name" value="Lipid_desat"/>
</dbReference>
<comment type="caution">
    <text evidence="8">The sequence shown here is derived from an EMBL/GenBank/DDBJ whole genome shotgun (WGS) entry which is preliminary data.</text>
</comment>
<organism evidence="8 9">
    <name type="scientific">Datura stramonium</name>
    <name type="common">Jimsonweed</name>
    <name type="synonym">Common thornapple</name>
    <dbReference type="NCBI Taxonomy" id="4076"/>
    <lineage>
        <taxon>Eukaryota</taxon>
        <taxon>Viridiplantae</taxon>
        <taxon>Streptophyta</taxon>
        <taxon>Embryophyta</taxon>
        <taxon>Tracheophyta</taxon>
        <taxon>Spermatophyta</taxon>
        <taxon>Magnoliopsida</taxon>
        <taxon>eudicotyledons</taxon>
        <taxon>Gunneridae</taxon>
        <taxon>Pentapetalae</taxon>
        <taxon>asterids</taxon>
        <taxon>lamiids</taxon>
        <taxon>Solanales</taxon>
        <taxon>Solanaceae</taxon>
        <taxon>Solanoideae</taxon>
        <taxon>Datureae</taxon>
        <taxon>Datura</taxon>
    </lineage>
</organism>
<dbReference type="PANTHER" id="PTHR48140:SF1">
    <property type="entry name" value="FATTY ACID DESATURASE 4, CHLOROPLASTIC-RELATED"/>
    <property type="match status" value="1"/>
</dbReference>
<evidence type="ECO:0000256" key="3">
    <source>
        <dbReference type="ARBA" id="ARBA00022692"/>
    </source>
</evidence>
<feature type="compositionally biased region" description="Basic and acidic residues" evidence="6">
    <location>
        <begin position="236"/>
        <end position="249"/>
    </location>
</feature>
<keyword evidence="9" id="KW-1185">Reference proteome</keyword>
<feature type="compositionally biased region" description="Polar residues" evidence="6">
    <location>
        <begin position="224"/>
        <end position="235"/>
    </location>
</feature>
<dbReference type="PROSITE" id="PS51257">
    <property type="entry name" value="PROKAR_LIPOPROTEIN"/>
    <property type="match status" value="1"/>
</dbReference>
<dbReference type="EMBL" id="JACEIK010000925">
    <property type="protein sequence ID" value="MCD7463926.1"/>
    <property type="molecule type" value="Genomic_DNA"/>
</dbReference>
<keyword evidence="3" id="KW-0812">Transmembrane</keyword>
<protein>
    <recommendedName>
        <fullName evidence="7">Lipid desaturase domain-containing protein</fullName>
    </recommendedName>
</protein>
<dbReference type="Pfam" id="PF10520">
    <property type="entry name" value="Lipid_desat"/>
    <property type="match status" value="1"/>
</dbReference>
<comment type="similarity">
    <text evidence="2">Belongs to the fatty acid desaturase CarF family.</text>
</comment>
<name>A0ABS8SYL1_DATST</name>
<evidence type="ECO:0000259" key="7">
    <source>
        <dbReference type="Pfam" id="PF10520"/>
    </source>
</evidence>
<dbReference type="Proteomes" id="UP000823775">
    <property type="component" value="Unassembled WGS sequence"/>
</dbReference>
<comment type="subcellular location">
    <subcellularLocation>
        <location evidence="1">Membrane</location>
        <topology evidence="1">Multi-pass membrane protein</topology>
    </subcellularLocation>
</comment>
<evidence type="ECO:0000256" key="1">
    <source>
        <dbReference type="ARBA" id="ARBA00004141"/>
    </source>
</evidence>
<evidence type="ECO:0000256" key="5">
    <source>
        <dbReference type="ARBA" id="ARBA00023136"/>
    </source>
</evidence>
<evidence type="ECO:0000313" key="9">
    <source>
        <dbReference type="Proteomes" id="UP000823775"/>
    </source>
</evidence>
<reference evidence="8 9" key="1">
    <citation type="journal article" date="2021" name="BMC Genomics">
        <title>Datura genome reveals duplications of psychoactive alkaloid biosynthetic genes and high mutation rate following tissue culture.</title>
        <authorList>
            <person name="Rajewski A."/>
            <person name="Carter-House D."/>
            <person name="Stajich J."/>
            <person name="Litt A."/>
        </authorList>
    </citation>
    <scope>NUCLEOTIDE SEQUENCE [LARGE SCALE GENOMIC DNA]</scope>
    <source>
        <strain evidence="8">AR-01</strain>
    </source>
</reference>
<dbReference type="InterPro" id="IPR052864">
    <property type="entry name" value="Chloroplast_FAD_CarF"/>
</dbReference>
<evidence type="ECO:0000313" key="8">
    <source>
        <dbReference type="EMBL" id="MCD7463926.1"/>
    </source>
</evidence>